<dbReference type="AlphaFoldDB" id="A0A0A9EU48"/>
<name>A0A0A9EU48_ARUDO</name>
<reference evidence="1" key="1">
    <citation type="submission" date="2014-09" db="EMBL/GenBank/DDBJ databases">
        <authorList>
            <person name="Magalhaes I.L.F."/>
            <person name="Oliveira U."/>
            <person name="Santos F.R."/>
            <person name="Vidigal T.H.D.A."/>
            <person name="Brescovit A.D."/>
            <person name="Santos A.J."/>
        </authorList>
    </citation>
    <scope>NUCLEOTIDE SEQUENCE</scope>
    <source>
        <tissue evidence="1">Shoot tissue taken approximately 20 cm above the soil surface</tissue>
    </source>
</reference>
<protein>
    <submittedName>
        <fullName evidence="1">Uncharacterized protein</fullName>
    </submittedName>
</protein>
<reference evidence="1" key="2">
    <citation type="journal article" date="2015" name="Data Brief">
        <title>Shoot transcriptome of the giant reed, Arundo donax.</title>
        <authorList>
            <person name="Barrero R.A."/>
            <person name="Guerrero F.D."/>
            <person name="Moolhuijzen P."/>
            <person name="Goolsby J.A."/>
            <person name="Tidwell J."/>
            <person name="Bellgard S.E."/>
            <person name="Bellgard M.I."/>
        </authorList>
    </citation>
    <scope>NUCLEOTIDE SEQUENCE</scope>
    <source>
        <tissue evidence="1">Shoot tissue taken approximately 20 cm above the soil surface</tissue>
    </source>
</reference>
<sequence length="16" mass="1811">MNASMDGMRVLHHQPS</sequence>
<evidence type="ECO:0000313" key="1">
    <source>
        <dbReference type="EMBL" id="JAE01421.1"/>
    </source>
</evidence>
<accession>A0A0A9EU48</accession>
<dbReference type="EMBL" id="GBRH01196475">
    <property type="protein sequence ID" value="JAE01421.1"/>
    <property type="molecule type" value="Transcribed_RNA"/>
</dbReference>
<proteinExistence type="predicted"/>
<organism evidence="1">
    <name type="scientific">Arundo donax</name>
    <name type="common">Giant reed</name>
    <name type="synonym">Donax arundinaceus</name>
    <dbReference type="NCBI Taxonomy" id="35708"/>
    <lineage>
        <taxon>Eukaryota</taxon>
        <taxon>Viridiplantae</taxon>
        <taxon>Streptophyta</taxon>
        <taxon>Embryophyta</taxon>
        <taxon>Tracheophyta</taxon>
        <taxon>Spermatophyta</taxon>
        <taxon>Magnoliopsida</taxon>
        <taxon>Liliopsida</taxon>
        <taxon>Poales</taxon>
        <taxon>Poaceae</taxon>
        <taxon>PACMAD clade</taxon>
        <taxon>Arundinoideae</taxon>
        <taxon>Arundineae</taxon>
        <taxon>Arundo</taxon>
    </lineage>
</organism>